<dbReference type="PROSITE" id="PS00063">
    <property type="entry name" value="ALDOKETO_REDUCTASE_3"/>
    <property type="match status" value="1"/>
</dbReference>
<dbReference type="InterPro" id="IPR023210">
    <property type="entry name" value="NADP_OxRdtase_dom"/>
</dbReference>
<dbReference type="GO" id="GO:0016491">
    <property type="term" value="F:oxidoreductase activity"/>
    <property type="evidence" value="ECO:0007669"/>
    <property type="project" value="InterPro"/>
</dbReference>
<evidence type="ECO:0000256" key="1">
    <source>
        <dbReference type="ARBA" id="ARBA00007905"/>
    </source>
</evidence>
<dbReference type="InterPro" id="IPR036812">
    <property type="entry name" value="NAD(P)_OxRdtase_dom_sf"/>
</dbReference>
<dbReference type="PANTHER" id="PTHR43827:SF10">
    <property type="entry name" value="ZGC:110366"/>
    <property type="match status" value="1"/>
</dbReference>
<keyword evidence="4" id="KW-1185">Reference proteome</keyword>
<reference evidence="3" key="2">
    <citation type="submission" date="2025-09" db="UniProtKB">
        <authorList>
            <consortium name="Ensembl"/>
        </authorList>
    </citation>
    <scope>IDENTIFICATION</scope>
</reference>
<comment type="similarity">
    <text evidence="1">Belongs to the aldo/keto reductase family.</text>
</comment>
<dbReference type="InterPro" id="IPR020471">
    <property type="entry name" value="AKR"/>
</dbReference>
<dbReference type="InterPro" id="IPR018170">
    <property type="entry name" value="Aldo/ket_reductase_CS"/>
</dbReference>
<reference evidence="3" key="1">
    <citation type="submission" date="2025-08" db="UniProtKB">
        <authorList>
            <consortium name="Ensembl"/>
        </authorList>
    </citation>
    <scope>IDENTIFICATION</scope>
</reference>
<accession>A0A3B4APZ7</accession>
<dbReference type="AlphaFoldDB" id="A0A3B4APZ7"/>
<dbReference type="Proteomes" id="UP000261520">
    <property type="component" value="Unplaced"/>
</dbReference>
<dbReference type="PANTHER" id="PTHR43827">
    <property type="entry name" value="2,5-DIKETO-D-GLUCONIC ACID REDUCTASE"/>
    <property type="match status" value="1"/>
</dbReference>
<evidence type="ECO:0000259" key="2">
    <source>
        <dbReference type="Pfam" id="PF00248"/>
    </source>
</evidence>
<dbReference type="Ensembl" id="ENSPMGT00000019650.1">
    <property type="protein sequence ID" value="ENSPMGP00000018426.1"/>
    <property type="gene ID" value="ENSPMGG00000015035.1"/>
</dbReference>
<evidence type="ECO:0000313" key="3">
    <source>
        <dbReference type="Ensembl" id="ENSPMGP00000018426.1"/>
    </source>
</evidence>
<dbReference type="SUPFAM" id="SSF51430">
    <property type="entry name" value="NAD(P)-linked oxidoreductase"/>
    <property type="match status" value="1"/>
</dbReference>
<sequence length="158" mass="18208">MSAKMCLFYLGICKSIGVSNFMVCHLEQLKEDSSVVPHVNQVEYHPYQQPTTVLEYCNQEKIVFEGYCPLAKGQLLNDQTVLQIAEKHRRTPAQICIRWSLQKGVVTIPKSTKTERIRENCQVSFLRRETALSFLTAWASQLNHIQEKHIVRFPSISL</sequence>
<dbReference type="STRING" id="409849.ENSPMGP00000018426"/>
<dbReference type="PRINTS" id="PR00069">
    <property type="entry name" value="ALDKETRDTASE"/>
</dbReference>
<feature type="domain" description="NADP-dependent oxidoreductase" evidence="2">
    <location>
        <begin position="11"/>
        <end position="124"/>
    </location>
</feature>
<evidence type="ECO:0000313" key="4">
    <source>
        <dbReference type="Proteomes" id="UP000261520"/>
    </source>
</evidence>
<protein>
    <recommendedName>
        <fullName evidence="2">NADP-dependent oxidoreductase domain-containing protein</fullName>
    </recommendedName>
</protein>
<dbReference type="Gene3D" id="3.20.20.100">
    <property type="entry name" value="NADP-dependent oxidoreductase domain"/>
    <property type="match status" value="1"/>
</dbReference>
<organism evidence="3 4">
    <name type="scientific">Periophthalmus magnuspinnatus</name>
    <dbReference type="NCBI Taxonomy" id="409849"/>
    <lineage>
        <taxon>Eukaryota</taxon>
        <taxon>Metazoa</taxon>
        <taxon>Chordata</taxon>
        <taxon>Craniata</taxon>
        <taxon>Vertebrata</taxon>
        <taxon>Euteleostomi</taxon>
        <taxon>Actinopterygii</taxon>
        <taxon>Neopterygii</taxon>
        <taxon>Teleostei</taxon>
        <taxon>Neoteleostei</taxon>
        <taxon>Acanthomorphata</taxon>
        <taxon>Gobiaria</taxon>
        <taxon>Gobiiformes</taxon>
        <taxon>Gobioidei</taxon>
        <taxon>Gobiidae</taxon>
        <taxon>Oxudercinae</taxon>
        <taxon>Periophthalmus</taxon>
    </lineage>
</organism>
<proteinExistence type="inferred from homology"/>
<name>A0A3B4APZ7_9GOBI</name>
<dbReference type="Pfam" id="PF00248">
    <property type="entry name" value="Aldo_ket_red"/>
    <property type="match status" value="1"/>
</dbReference>